<evidence type="ECO:0000256" key="4">
    <source>
        <dbReference type="ARBA" id="ARBA00023136"/>
    </source>
</evidence>
<dbReference type="KEGG" id="dor:Desor_0543"/>
<dbReference type="eggNOG" id="COG2332">
    <property type="taxonomic scope" value="Bacteria"/>
</dbReference>
<keyword evidence="4" id="KW-0472">Membrane</keyword>
<dbReference type="HOGENOM" id="CLU_079503_3_2_9"/>
<dbReference type="InterPro" id="IPR036127">
    <property type="entry name" value="CcmE-like_sf"/>
</dbReference>
<keyword evidence="3" id="KW-0201">Cytochrome c-type biogenesis</keyword>
<evidence type="ECO:0000313" key="6">
    <source>
        <dbReference type="Proteomes" id="UP000006346"/>
    </source>
</evidence>
<dbReference type="Pfam" id="PF03100">
    <property type="entry name" value="CcmE"/>
    <property type="match status" value="1"/>
</dbReference>
<dbReference type="EMBL" id="CP003108">
    <property type="protein sequence ID" value="AET66244.1"/>
    <property type="molecule type" value="Genomic_DNA"/>
</dbReference>
<keyword evidence="6" id="KW-1185">Reference proteome</keyword>
<dbReference type="SUPFAM" id="SSF82093">
    <property type="entry name" value="Heme chaperone CcmE"/>
    <property type="match status" value="1"/>
</dbReference>
<dbReference type="AlphaFoldDB" id="G7WAA6"/>
<dbReference type="InterPro" id="IPR012340">
    <property type="entry name" value="NA-bd_OB-fold"/>
</dbReference>
<dbReference type="GO" id="GO:0017004">
    <property type="term" value="P:cytochrome complex assembly"/>
    <property type="evidence" value="ECO:0007669"/>
    <property type="project" value="UniProtKB-KW"/>
</dbReference>
<evidence type="ECO:0000256" key="1">
    <source>
        <dbReference type="ARBA" id="ARBA00004370"/>
    </source>
</evidence>
<dbReference type="GO" id="GO:0017003">
    <property type="term" value="P:protein-heme linkage"/>
    <property type="evidence" value="ECO:0007669"/>
    <property type="project" value="InterPro"/>
</dbReference>
<keyword evidence="2" id="KW-0479">Metal-binding</keyword>
<reference evidence="5 6" key="2">
    <citation type="journal article" date="2012" name="J. Bacteriol.">
        <title>Complete genome sequences of Desulfosporosinus orientis DSM765T, Desulfosporosinus youngiae DSM17734T, Desulfosporosinus meridiei DSM13257T, and Desulfosporosinus acidiphilus DSM22704T.</title>
        <authorList>
            <person name="Pester M."/>
            <person name="Brambilla E."/>
            <person name="Alazard D."/>
            <person name="Rattei T."/>
            <person name="Weinmaier T."/>
            <person name="Han J."/>
            <person name="Lucas S."/>
            <person name="Lapidus A."/>
            <person name="Cheng J.F."/>
            <person name="Goodwin L."/>
            <person name="Pitluck S."/>
            <person name="Peters L."/>
            <person name="Ovchinnikova G."/>
            <person name="Teshima H."/>
            <person name="Detter J.C."/>
            <person name="Han C.S."/>
            <person name="Tapia R."/>
            <person name="Land M.L."/>
            <person name="Hauser L."/>
            <person name="Kyrpides N.C."/>
            <person name="Ivanova N.N."/>
            <person name="Pagani I."/>
            <person name="Huntmann M."/>
            <person name="Wei C.L."/>
            <person name="Davenport K.W."/>
            <person name="Daligault H."/>
            <person name="Chain P.S."/>
            <person name="Chen A."/>
            <person name="Mavromatis K."/>
            <person name="Markowitz V."/>
            <person name="Szeto E."/>
            <person name="Mikhailova N."/>
            <person name="Pati A."/>
            <person name="Wagner M."/>
            <person name="Woyke T."/>
            <person name="Ollivier B."/>
            <person name="Klenk H.P."/>
            <person name="Spring S."/>
            <person name="Loy A."/>
        </authorList>
    </citation>
    <scope>NUCLEOTIDE SEQUENCE [LARGE SCALE GENOMIC DNA]</scope>
    <source>
        <strain evidence="6">ATCC 19365 / DSM 765 / NCIMB 8382 / VKM B-1628</strain>
    </source>
</reference>
<gene>
    <name evidence="5" type="ordered locus">Desor_0543</name>
</gene>
<protein>
    <submittedName>
        <fullName evidence="5">Cytochrome c-type biogenesis protein CcmE</fullName>
    </submittedName>
</protein>
<evidence type="ECO:0000256" key="2">
    <source>
        <dbReference type="ARBA" id="ARBA00022617"/>
    </source>
</evidence>
<dbReference type="RefSeq" id="WP_014183069.1">
    <property type="nucleotide sequence ID" value="NC_016584.1"/>
</dbReference>
<evidence type="ECO:0000256" key="3">
    <source>
        <dbReference type="ARBA" id="ARBA00022748"/>
    </source>
</evidence>
<dbReference type="STRING" id="768706.Desor_0543"/>
<dbReference type="PATRIC" id="fig|768706.3.peg.514"/>
<reference evidence="6" key="1">
    <citation type="submission" date="2011-11" db="EMBL/GenBank/DDBJ databases">
        <title>Complete sequence of Desulfosporosinus orientis DSM 765.</title>
        <authorList>
            <person name="Lucas S."/>
            <person name="Han J."/>
            <person name="Lapidus A."/>
            <person name="Cheng J.-F."/>
            <person name="Goodwin L."/>
            <person name="Pitluck S."/>
            <person name="Peters L."/>
            <person name="Ovchinnikova G."/>
            <person name="Teshima H."/>
            <person name="Detter J.C."/>
            <person name="Han C."/>
            <person name="Tapia R."/>
            <person name="Land M."/>
            <person name="Hauser L."/>
            <person name="Kyrpides N."/>
            <person name="Ivanova N."/>
            <person name="Pagani I."/>
            <person name="Pester M."/>
            <person name="Spring S."/>
            <person name="Ollivier B."/>
            <person name="Rattei T."/>
            <person name="Klenk H.-P."/>
            <person name="Wagner M."/>
            <person name="Loy A."/>
            <person name="Woyke T."/>
        </authorList>
    </citation>
    <scope>NUCLEOTIDE SEQUENCE [LARGE SCALE GENOMIC DNA]</scope>
    <source>
        <strain evidence="6">ATCC 19365 / DSM 765 / NCIMB 8382 / VKM B-1628</strain>
    </source>
</reference>
<accession>G7WAA6</accession>
<proteinExistence type="predicted"/>
<name>G7WAA6_DESOD</name>
<evidence type="ECO:0000313" key="5">
    <source>
        <dbReference type="EMBL" id="AET66244.1"/>
    </source>
</evidence>
<dbReference type="InterPro" id="IPR004329">
    <property type="entry name" value="CcmE"/>
</dbReference>
<comment type="subcellular location">
    <subcellularLocation>
        <location evidence="1">Membrane</location>
    </subcellularLocation>
</comment>
<organism evidence="5 6">
    <name type="scientific">Desulfosporosinus orientis (strain ATCC 19365 / DSM 765 / NCIMB 8382 / VKM B-1628 / Singapore I)</name>
    <name type="common">Desulfotomaculum orientis</name>
    <dbReference type="NCBI Taxonomy" id="768706"/>
    <lineage>
        <taxon>Bacteria</taxon>
        <taxon>Bacillati</taxon>
        <taxon>Bacillota</taxon>
        <taxon>Clostridia</taxon>
        <taxon>Eubacteriales</taxon>
        <taxon>Desulfitobacteriaceae</taxon>
        <taxon>Desulfosporosinus</taxon>
    </lineage>
</organism>
<dbReference type="OrthoDB" id="9794828at2"/>
<dbReference type="Gene3D" id="2.40.50.140">
    <property type="entry name" value="Nucleic acid-binding proteins"/>
    <property type="match status" value="1"/>
</dbReference>
<keyword evidence="2" id="KW-0349">Heme</keyword>
<keyword evidence="2" id="KW-0408">Iron</keyword>
<dbReference type="Proteomes" id="UP000006346">
    <property type="component" value="Chromosome"/>
</dbReference>
<dbReference type="GO" id="GO:0005886">
    <property type="term" value="C:plasma membrane"/>
    <property type="evidence" value="ECO:0007669"/>
    <property type="project" value="InterPro"/>
</dbReference>
<dbReference type="GO" id="GO:0020037">
    <property type="term" value="F:heme binding"/>
    <property type="evidence" value="ECO:0007669"/>
    <property type="project" value="InterPro"/>
</dbReference>
<sequence>MRKKNLKLTAGILITVAAVFYLILAGLSTTNTAYYLMVSEAGNNGVDYGKHYRIEGQIDAASATFDGRSNPVELKFQIYDKEQPEKKLTVIYHDVKPDNFQEATAAVVEGKFNEDGTFQADNLNLKCPSKYEQADQTQPEGGVTKFLKSLGLKK</sequence>